<dbReference type="Proteomes" id="UP000593560">
    <property type="component" value="Unassembled WGS sequence"/>
</dbReference>
<dbReference type="AlphaFoldDB" id="A0A7J9IG12"/>
<accession>A0A7J9IG12</accession>
<proteinExistence type="predicted"/>
<organism evidence="1 2">
    <name type="scientific">Gossypium harknessii</name>
    <dbReference type="NCBI Taxonomy" id="34285"/>
    <lineage>
        <taxon>Eukaryota</taxon>
        <taxon>Viridiplantae</taxon>
        <taxon>Streptophyta</taxon>
        <taxon>Embryophyta</taxon>
        <taxon>Tracheophyta</taxon>
        <taxon>Spermatophyta</taxon>
        <taxon>Magnoliopsida</taxon>
        <taxon>eudicotyledons</taxon>
        <taxon>Gunneridae</taxon>
        <taxon>Pentapetalae</taxon>
        <taxon>rosids</taxon>
        <taxon>malvids</taxon>
        <taxon>Malvales</taxon>
        <taxon>Malvaceae</taxon>
        <taxon>Malvoideae</taxon>
        <taxon>Gossypium</taxon>
    </lineage>
</organism>
<dbReference type="OrthoDB" id="999483at2759"/>
<dbReference type="EMBL" id="JABFAD010355956">
    <property type="protein sequence ID" value="MBA0820773.1"/>
    <property type="molecule type" value="Genomic_DNA"/>
</dbReference>
<comment type="caution">
    <text evidence="1">The sequence shown here is derived from an EMBL/GenBank/DDBJ whole genome shotgun (WGS) entry which is preliminary data.</text>
</comment>
<evidence type="ECO:0000313" key="2">
    <source>
        <dbReference type="Proteomes" id="UP000593560"/>
    </source>
</evidence>
<evidence type="ECO:0000313" key="1">
    <source>
        <dbReference type="EMBL" id="MBA0820773.1"/>
    </source>
</evidence>
<reference evidence="1 2" key="1">
    <citation type="journal article" date="2019" name="Genome Biol. Evol.">
        <title>Insights into the evolution of the New World diploid cottons (Gossypium, subgenus Houzingenia) based on genome sequencing.</title>
        <authorList>
            <person name="Grover C.E."/>
            <person name="Arick M.A. 2nd"/>
            <person name="Thrash A."/>
            <person name="Conover J.L."/>
            <person name="Sanders W.S."/>
            <person name="Peterson D.G."/>
            <person name="Frelichowski J.E."/>
            <person name="Scheffler J.A."/>
            <person name="Scheffler B.E."/>
            <person name="Wendel J.F."/>
        </authorList>
    </citation>
    <scope>NUCLEOTIDE SEQUENCE [LARGE SCALE GENOMIC DNA]</scope>
    <source>
        <strain evidence="1">0</strain>
        <tissue evidence="1">Leaf</tissue>
    </source>
</reference>
<protein>
    <submittedName>
        <fullName evidence="1">Uncharacterized protein</fullName>
    </submittedName>
</protein>
<name>A0A7J9IG12_9ROSI</name>
<gene>
    <name evidence="1" type="ORF">Gohar_019473</name>
</gene>
<sequence length="44" mass="5345">MKTLEYSWWWGRRINDNIPISNQEDVPPIVEHLQPIRSELEIIK</sequence>
<keyword evidence="2" id="KW-1185">Reference proteome</keyword>